<dbReference type="OrthoDB" id="433414at2759"/>
<dbReference type="Proteomes" id="UP000325440">
    <property type="component" value="Unassembled WGS sequence"/>
</dbReference>
<sequence length="244" mass="28431">MEHFNTTIGSSKSLKMFDECSNFDGSIKSIYLAENQKVFSEKPLKSILKKCDSDIEPKRRVRFNLDPQIRYIPNRCQTKSKAQQSRSNNNLSNGSYCQDVYNDSRIFRPHRNFNRYPRQTVDEKNNYVQEPRSCFNETCHGYYNCNNKPNYSRSYCDDTFVFKIENIPNNVRVRDLKAALAERGIKPLHITWKGPRGFAYLRYAISNGVDKEQVMSSLHKISFKSNGVETSRLQTLIVTACQLY</sequence>
<dbReference type="EMBL" id="CABPRJ010002390">
    <property type="protein sequence ID" value="VVC44894.1"/>
    <property type="molecule type" value="Genomic_DNA"/>
</dbReference>
<gene>
    <name evidence="1" type="ORF">CINCED_3A005011</name>
</gene>
<proteinExistence type="predicted"/>
<reference evidence="1 2" key="1">
    <citation type="submission" date="2019-08" db="EMBL/GenBank/DDBJ databases">
        <authorList>
            <person name="Alioto T."/>
            <person name="Alioto T."/>
            <person name="Gomez Garrido J."/>
        </authorList>
    </citation>
    <scope>NUCLEOTIDE SEQUENCE [LARGE SCALE GENOMIC DNA]</scope>
</reference>
<accession>A0A5E4NIT1</accession>
<dbReference type="InterPro" id="IPR012677">
    <property type="entry name" value="Nucleotide-bd_a/b_plait_sf"/>
</dbReference>
<protein>
    <submittedName>
        <fullName evidence="1">Uncharacterized protein</fullName>
    </submittedName>
</protein>
<evidence type="ECO:0000313" key="1">
    <source>
        <dbReference type="EMBL" id="VVC44894.1"/>
    </source>
</evidence>
<keyword evidence="2" id="KW-1185">Reference proteome</keyword>
<dbReference type="Gene3D" id="3.30.70.330">
    <property type="match status" value="1"/>
</dbReference>
<evidence type="ECO:0000313" key="2">
    <source>
        <dbReference type="Proteomes" id="UP000325440"/>
    </source>
</evidence>
<name>A0A5E4NIT1_9HEMI</name>
<organism evidence="1 2">
    <name type="scientific">Cinara cedri</name>
    <dbReference type="NCBI Taxonomy" id="506608"/>
    <lineage>
        <taxon>Eukaryota</taxon>
        <taxon>Metazoa</taxon>
        <taxon>Ecdysozoa</taxon>
        <taxon>Arthropoda</taxon>
        <taxon>Hexapoda</taxon>
        <taxon>Insecta</taxon>
        <taxon>Pterygota</taxon>
        <taxon>Neoptera</taxon>
        <taxon>Paraneoptera</taxon>
        <taxon>Hemiptera</taxon>
        <taxon>Sternorrhyncha</taxon>
        <taxon>Aphidomorpha</taxon>
        <taxon>Aphidoidea</taxon>
        <taxon>Aphididae</taxon>
        <taxon>Lachninae</taxon>
        <taxon>Cinara</taxon>
    </lineage>
</organism>
<dbReference type="AlphaFoldDB" id="A0A5E4NIT1"/>